<dbReference type="InterPro" id="IPR003889">
    <property type="entry name" value="FYrich_C"/>
</dbReference>
<proteinExistence type="predicted"/>
<protein>
    <submittedName>
        <fullName evidence="1">Uncharacterized protein</fullName>
    </submittedName>
</protein>
<dbReference type="Pfam" id="PF05965">
    <property type="entry name" value="FYRC"/>
    <property type="match status" value="1"/>
</dbReference>
<sequence>MAKCRSCVHWYVRTIPCDGEFQRWKSKYEVEITRCLSDALSLGAEIESPTTQYQEANAAQHKLLMQSRGTVLKQENTEDHMIVLWSRDGIKHIYPVFNVMAHPEELLRIRRSQKLLKSWQFKFKFKFHTLTLTGNITFLRKQGVQNLSEVMFVNLNGVSLFTADMDELNVLLEAVEGKLSSVYRWAGADDEQDMPSKRVSEKRDIVSSGKHLKILERPTNVLAREATSHWEGMYQMVKNILAVNPKSLDVWLILDVVDGIRSNSGTPSCSQSNSPDRIIRQKGPRIAKVVRRINCNVEPLRFRSRVRYIYVLDPTRMNFYISEILDAGRNSPLFMVYMEDNPSEVFAHFSPTRCWEMVGDRVNQEISKQHKAGKLDLLPLQPSGSPDGFEMFGYTSPAILQAIEALDMNRVCTEYWDYMPYSRPQVQFLANALLRESQHNKHTIIGCEKSPEQRLLPAGTNSTLKVLLKKANMEELSSLQEVLSESNIDLVSELVKEEIQKRC</sequence>
<dbReference type="EMBL" id="JAGKQM010000018">
    <property type="protein sequence ID" value="KAH0863591.1"/>
    <property type="molecule type" value="Genomic_DNA"/>
</dbReference>
<reference evidence="1 2" key="1">
    <citation type="submission" date="2021-05" db="EMBL/GenBank/DDBJ databases">
        <title>Genome Assembly of Synthetic Allotetraploid Brassica napus Reveals Homoeologous Exchanges between Subgenomes.</title>
        <authorList>
            <person name="Davis J.T."/>
        </authorList>
    </citation>
    <scope>NUCLEOTIDE SEQUENCE [LARGE SCALE GENOMIC DNA]</scope>
    <source>
        <strain evidence="2">cv. Da-Ae</strain>
        <tissue evidence="1">Seedling</tissue>
    </source>
</reference>
<dbReference type="Gene3D" id="3.30.160.360">
    <property type="match status" value="1"/>
</dbReference>
<evidence type="ECO:0000313" key="1">
    <source>
        <dbReference type="EMBL" id="KAH0863591.1"/>
    </source>
</evidence>
<dbReference type="Proteomes" id="UP000824890">
    <property type="component" value="Unassembled WGS sequence"/>
</dbReference>
<organism evidence="1 2">
    <name type="scientific">Brassica napus</name>
    <name type="common">Rape</name>
    <dbReference type="NCBI Taxonomy" id="3708"/>
    <lineage>
        <taxon>Eukaryota</taxon>
        <taxon>Viridiplantae</taxon>
        <taxon>Streptophyta</taxon>
        <taxon>Embryophyta</taxon>
        <taxon>Tracheophyta</taxon>
        <taxon>Spermatophyta</taxon>
        <taxon>Magnoliopsida</taxon>
        <taxon>eudicotyledons</taxon>
        <taxon>Gunneridae</taxon>
        <taxon>Pentapetalae</taxon>
        <taxon>rosids</taxon>
        <taxon>malvids</taxon>
        <taxon>Brassicales</taxon>
        <taxon>Brassicaceae</taxon>
        <taxon>Brassiceae</taxon>
        <taxon>Brassica</taxon>
    </lineage>
</organism>
<gene>
    <name evidence="1" type="ORF">HID58_080802</name>
</gene>
<name>A0ABQ7Y8P8_BRANA</name>
<keyword evidence="2" id="KW-1185">Reference proteome</keyword>
<dbReference type="PROSITE" id="PS51543">
    <property type="entry name" value="FYRC"/>
    <property type="match status" value="1"/>
</dbReference>
<dbReference type="SMART" id="SM00542">
    <property type="entry name" value="FYRC"/>
    <property type="match status" value="1"/>
</dbReference>
<comment type="caution">
    <text evidence="1">The sequence shown here is derived from an EMBL/GenBank/DDBJ whole genome shotgun (WGS) entry which is preliminary data.</text>
</comment>
<accession>A0ABQ7Y8P8</accession>
<evidence type="ECO:0000313" key="2">
    <source>
        <dbReference type="Proteomes" id="UP000824890"/>
    </source>
</evidence>